<reference evidence="2 3" key="1">
    <citation type="submission" date="2018-10" db="EMBL/GenBank/DDBJ databases">
        <title>Genome assembly for a Yunnan-Guizhou Plateau 3E fish, Anabarilius grahami (Regan), and its evolutionary and genetic applications.</title>
        <authorList>
            <person name="Jiang W."/>
        </authorList>
    </citation>
    <scope>NUCLEOTIDE SEQUENCE [LARGE SCALE GENOMIC DNA]</scope>
    <source>
        <strain evidence="2">AG-KIZ</strain>
        <tissue evidence="2">Muscle</tissue>
    </source>
</reference>
<feature type="region of interest" description="Disordered" evidence="1">
    <location>
        <begin position="1"/>
        <end position="28"/>
    </location>
</feature>
<dbReference type="EMBL" id="RJVU01019258">
    <property type="protein sequence ID" value="ROL51035.1"/>
    <property type="molecule type" value="Genomic_DNA"/>
</dbReference>
<evidence type="ECO:0000313" key="3">
    <source>
        <dbReference type="Proteomes" id="UP000281406"/>
    </source>
</evidence>
<accession>A0A3N0YXK6</accession>
<dbReference type="AlphaFoldDB" id="A0A3N0YXK6"/>
<keyword evidence="3" id="KW-1185">Reference proteome</keyword>
<comment type="caution">
    <text evidence="2">The sequence shown here is derived from an EMBL/GenBank/DDBJ whole genome shotgun (WGS) entry which is preliminary data.</text>
</comment>
<evidence type="ECO:0000313" key="2">
    <source>
        <dbReference type="EMBL" id="ROL51035.1"/>
    </source>
</evidence>
<evidence type="ECO:0000256" key="1">
    <source>
        <dbReference type="SAM" id="MobiDB-lite"/>
    </source>
</evidence>
<organism evidence="2 3">
    <name type="scientific">Anabarilius grahami</name>
    <name type="common">Kanglang fish</name>
    <name type="synonym">Barilius grahami</name>
    <dbReference type="NCBI Taxonomy" id="495550"/>
    <lineage>
        <taxon>Eukaryota</taxon>
        <taxon>Metazoa</taxon>
        <taxon>Chordata</taxon>
        <taxon>Craniata</taxon>
        <taxon>Vertebrata</taxon>
        <taxon>Euteleostomi</taxon>
        <taxon>Actinopterygii</taxon>
        <taxon>Neopterygii</taxon>
        <taxon>Teleostei</taxon>
        <taxon>Ostariophysi</taxon>
        <taxon>Cypriniformes</taxon>
        <taxon>Xenocyprididae</taxon>
        <taxon>Xenocypridinae</taxon>
        <taxon>Xenocypridinae incertae sedis</taxon>
        <taxon>Anabarilius</taxon>
    </lineage>
</organism>
<proteinExistence type="predicted"/>
<sequence length="155" mass="17990">MLQAPLGSKHGAPFSETLRFPHPSARGPQLSALKRQQVDTLSHTQPVYLSEVIPSKMTAMAISSPCFVVRERERQTGKRDRQEAKRKTCYTFDVVNAVQRFRVYVRMPTHFDKILRQHHTHVSFCSRDQRRPILSCRSDVERGSSALYLLRRRLK</sequence>
<name>A0A3N0YXK6_ANAGA</name>
<dbReference type="Proteomes" id="UP000281406">
    <property type="component" value="Unassembled WGS sequence"/>
</dbReference>
<gene>
    <name evidence="2" type="ORF">DPX16_14566</name>
</gene>
<protein>
    <submittedName>
        <fullName evidence="2">Uncharacterized protein</fullName>
    </submittedName>
</protein>